<protein>
    <submittedName>
        <fullName evidence="1">Uncharacterized protein</fullName>
    </submittedName>
</protein>
<proteinExistence type="predicted"/>
<sequence>MGIFVVSVGTRLFERLANILLYHKFFQQHSRKYFIKYFLIGFTRISMASYKHTSCIFDKDTIISHLAKNTDRDETYKISEKEERQRVKCIVYFVTALPEIGLQDRVAFEHFRKHYCYLPSFNTILGLADDLVRGEMYYVYGDKTPTGPREEVLVSIGLKRELVSHYLPMFKETEDVLELASKILRQSAIDLSRQKS</sequence>
<gene>
    <name evidence="1" type="ORF">TNS_ORF401</name>
</gene>
<keyword evidence="2" id="KW-1185">Reference proteome</keyword>
<evidence type="ECO:0000313" key="1">
    <source>
        <dbReference type="EMBL" id="AHC55119.1"/>
    </source>
</evidence>
<accession>V9SGU5</accession>
<name>V9SGU5_9VIRU</name>
<dbReference type="Proteomes" id="UP000232615">
    <property type="component" value="Segment"/>
</dbReference>
<organism evidence="1 2">
    <name type="scientific">Tunisvirus fontaine2</name>
    <dbReference type="NCBI Taxonomy" id="1421067"/>
    <lineage>
        <taxon>Viruses</taxon>
        <taxon>Varidnaviria</taxon>
        <taxon>Bamfordvirae</taxon>
        <taxon>Nucleocytoviricota</taxon>
        <taxon>Megaviricetes</taxon>
        <taxon>Pimascovirales</taxon>
        <taxon>Pimascovirales incertae sedis</taxon>
        <taxon>Marseilleviridae</taxon>
        <taxon>Losannavirus</taxon>
        <taxon>Losannavirus tunisense</taxon>
    </lineage>
</organism>
<evidence type="ECO:0000313" key="2">
    <source>
        <dbReference type="Proteomes" id="UP000232615"/>
    </source>
</evidence>
<dbReference type="EMBL" id="KF483846">
    <property type="protein sequence ID" value="AHC55119.1"/>
    <property type="molecule type" value="Genomic_DNA"/>
</dbReference>
<reference evidence="1 2" key="1">
    <citation type="journal article" date="2014" name="Arch. Virol.">
        <title>Complete genome sequence of Tunisvirus, a new member of the proposed family Marseilleviridae.</title>
        <authorList>
            <person name="Aherfi S."/>
            <person name="Boughalmi M."/>
            <person name="Pagnier I."/>
            <person name="Fournous G."/>
            <person name="La Scola B."/>
            <person name="Raoult D."/>
            <person name="Colson P."/>
        </authorList>
    </citation>
    <scope>NUCLEOTIDE SEQUENCE [LARGE SCALE GENOMIC DNA]</scope>
    <source>
        <strain evidence="1 2">U484</strain>
    </source>
</reference>